<evidence type="ECO:0000313" key="5">
    <source>
        <dbReference type="EMBL" id="TDN42591.1"/>
    </source>
</evidence>
<feature type="region of interest" description="Disordered" evidence="3">
    <location>
        <begin position="1"/>
        <end position="25"/>
    </location>
</feature>
<dbReference type="SUPFAM" id="SSF46785">
    <property type="entry name" value="Winged helix' DNA-binding domain"/>
    <property type="match status" value="1"/>
</dbReference>
<dbReference type="EMBL" id="SNVW01000011">
    <property type="protein sequence ID" value="TDN42591.1"/>
    <property type="molecule type" value="Genomic_DNA"/>
</dbReference>
<reference evidence="5 6" key="1">
    <citation type="submission" date="2019-03" db="EMBL/GenBank/DDBJ databases">
        <title>Genomic analyses of the natural microbiome of Caenorhabditis elegans.</title>
        <authorList>
            <person name="Samuel B."/>
        </authorList>
    </citation>
    <scope>NUCLEOTIDE SEQUENCE [LARGE SCALE GENOMIC DNA]</scope>
    <source>
        <strain evidence="5 6">JUb65</strain>
    </source>
</reference>
<proteinExistence type="predicted"/>
<dbReference type="GO" id="GO:0003700">
    <property type="term" value="F:DNA-binding transcription factor activity"/>
    <property type="evidence" value="ECO:0007669"/>
    <property type="project" value="InterPro"/>
</dbReference>
<evidence type="ECO:0000313" key="6">
    <source>
        <dbReference type="Proteomes" id="UP000295764"/>
    </source>
</evidence>
<keyword evidence="1" id="KW-0805">Transcription regulation</keyword>
<dbReference type="SMART" id="SM00347">
    <property type="entry name" value="HTH_MARR"/>
    <property type="match status" value="1"/>
</dbReference>
<feature type="domain" description="HTH marR-type" evidence="4">
    <location>
        <begin position="20"/>
        <end position="152"/>
    </location>
</feature>
<dbReference type="InterPro" id="IPR039422">
    <property type="entry name" value="MarR/SlyA-like"/>
</dbReference>
<dbReference type="AlphaFoldDB" id="A0A4R6DDG2"/>
<dbReference type="InterPro" id="IPR036390">
    <property type="entry name" value="WH_DNA-bd_sf"/>
</dbReference>
<dbReference type="PRINTS" id="PR00598">
    <property type="entry name" value="HTHMARR"/>
</dbReference>
<evidence type="ECO:0000256" key="1">
    <source>
        <dbReference type="ARBA" id="ARBA00023015"/>
    </source>
</evidence>
<organism evidence="5 6">
    <name type="scientific">Curtobacterium flaccumfaciens</name>
    <dbReference type="NCBI Taxonomy" id="2035"/>
    <lineage>
        <taxon>Bacteria</taxon>
        <taxon>Bacillati</taxon>
        <taxon>Actinomycetota</taxon>
        <taxon>Actinomycetes</taxon>
        <taxon>Micrococcales</taxon>
        <taxon>Microbacteriaceae</taxon>
        <taxon>Curtobacterium</taxon>
    </lineage>
</organism>
<dbReference type="Gene3D" id="1.10.10.10">
    <property type="entry name" value="Winged helix-like DNA-binding domain superfamily/Winged helix DNA-binding domain"/>
    <property type="match status" value="1"/>
</dbReference>
<name>A0A4R6DDG2_9MICO</name>
<evidence type="ECO:0000259" key="4">
    <source>
        <dbReference type="PROSITE" id="PS50995"/>
    </source>
</evidence>
<dbReference type="PANTHER" id="PTHR33164:SF56">
    <property type="entry name" value="HTH-TYPE TRANSCRIPTIONAL REGULATOR MHQR"/>
    <property type="match status" value="1"/>
</dbReference>
<keyword evidence="2" id="KW-0804">Transcription</keyword>
<evidence type="ECO:0000256" key="2">
    <source>
        <dbReference type="ARBA" id="ARBA00023163"/>
    </source>
</evidence>
<dbReference type="RefSeq" id="WP_243736404.1">
    <property type="nucleotide sequence ID" value="NZ_SNVW01000011.1"/>
</dbReference>
<accession>A0A4R6DDG2</accession>
<gene>
    <name evidence="5" type="ORF">EDF64_11168</name>
</gene>
<dbReference type="GO" id="GO:0003677">
    <property type="term" value="F:DNA binding"/>
    <property type="evidence" value="ECO:0007669"/>
    <property type="project" value="UniProtKB-KW"/>
</dbReference>
<dbReference type="GO" id="GO:0006950">
    <property type="term" value="P:response to stress"/>
    <property type="evidence" value="ECO:0007669"/>
    <property type="project" value="TreeGrafter"/>
</dbReference>
<protein>
    <submittedName>
        <fullName evidence="5">DNA-binding MarR family transcriptional regulator</fullName>
    </submittedName>
</protein>
<dbReference type="Proteomes" id="UP000295764">
    <property type="component" value="Unassembled WGS sequence"/>
</dbReference>
<keyword evidence="5" id="KW-0238">DNA-binding</keyword>
<dbReference type="InterPro" id="IPR036388">
    <property type="entry name" value="WH-like_DNA-bd_sf"/>
</dbReference>
<dbReference type="PANTHER" id="PTHR33164">
    <property type="entry name" value="TRANSCRIPTIONAL REGULATOR, MARR FAMILY"/>
    <property type="match status" value="1"/>
</dbReference>
<dbReference type="InterPro" id="IPR000835">
    <property type="entry name" value="HTH_MarR-typ"/>
</dbReference>
<feature type="compositionally biased region" description="Polar residues" evidence="3">
    <location>
        <begin position="7"/>
        <end position="16"/>
    </location>
</feature>
<dbReference type="Pfam" id="PF12802">
    <property type="entry name" value="MarR_2"/>
    <property type="match status" value="1"/>
</dbReference>
<sequence>MTKQDPRTSQQPQPQQAPRMDSPLQQMRWIGWAQRKAAEEWVRERDLTQEQSFVLGYLQRTPGAIQRDIADITRTSAASVSSLLQGLERRGLVERRADAENARTKRVYATDEGIALIAGFEDAMIALDDVLLAPLSEDERTTLQALLQKVTADLPEPTR</sequence>
<comment type="caution">
    <text evidence="5">The sequence shown here is derived from an EMBL/GenBank/DDBJ whole genome shotgun (WGS) entry which is preliminary data.</text>
</comment>
<evidence type="ECO:0000256" key="3">
    <source>
        <dbReference type="SAM" id="MobiDB-lite"/>
    </source>
</evidence>
<dbReference type="PROSITE" id="PS50995">
    <property type="entry name" value="HTH_MARR_2"/>
    <property type="match status" value="1"/>
</dbReference>